<evidence type="ECO:0000313" key="5">
    <source>
        <dbReference type="EMBL" id="KAG0464320.1"/>
    </source>
</evidence>
<dbReference type="Gene3D" id="3.30.70.330">
    <property type="match status" value="2"/>
</dbReference>
<dbReference type="PANTHER" id="PTHR48032">
    <property type="entry name" value="RNA-BINDING PROTEIN MUSASHI HOMOLOG RBP6"/>
    <property type="match status" value="1"/>
</dbReference>
<dbReference type="PANTHER" id="PTHR48032:SF6">
    <property type="entry name" value="RNA-BINDING (RRM_RBD_RNP MOTIFS) FAMILY PROTEIN"/>
    <property type="match status" value="1"/>
</dbReference>
<dbReference type="InterPro" id="IPR012677">
    <property type="entry name" value="Nucleotide-bd_a/b_plait_sf"/>
</dbReference>
<evidence type="ECO:0000313" key="6">
    <source>
        <dbReference type="Proteomes" id="UP000636800"/>
    </source>
</evidence>
<dbReference type="PROSITE" id="PS50102">
    <property type="entry name" value="RRM"/>
    <property type="match status" value="2"/>
</dbReference>
<protein>
    <recommendedName>
        <fullName evidence="4">RRM domain-containing protein</fullName>
    </recommendedName>
</protein>
<dbReference type="GO" id="GO:0006417">
    <property type="term" value="P:regulation of translation"/>
    <property type="evidence" value="ECO:0007669"/>
    <property type="project" value="TreeGrafter"/>
</dbReference>
<proteinExistence type="predicted"/>
<feature type="domain" description="RRM" evidence="4">
    <location>
        <begin position="108"/>
        <end position="185"/>
    </location>
</feature>
<dbReference type="FunFam" id="3.30.70.330:FF:000051">
    <property type="entry name" value="Heterogeneous nuclear ribonucleoprotein 1"/>
    <property type="match status" value="1"/>
</dbReference>
<dbReference type="InterPro" id="IPR000504">
    <property type="entry name" value="RRM_dom"/>
</dbReference>
<dbReference type="Pfam" id="PF00076">
    <property type="entry name" value="RRM_1"/>
    <property type="match status" value="2"/>
</dbReference>
<gene>
    <name evidence="5" type="ORF">HPP92_020389</name>
</gene>
<dbReference type="OrthoDB" id="1932649at2759"/>
<dbReference type="GO" id="GO:0003729">
    <property type="term" value="F:mRNA binding"/>
    <property type="evidence" value="ECO:0007669"/>
    <property type="project" value="TreeGrafter"/>
</dbReference>
<organism evidence="5 6">
    <name type="scientific">Vanilla planifolia</name>
    <name type="common">Vanilla</name>
    <dbReference type="NCBI Taxonomy" id="51239"/>
    <lineage>
        <taxon>Eukaryota</taxon>
        <taxon>Viridiplantae</taxon>
        <taxon>Streptophyta</taxon>
        <taxon>Embryophyta</taxon>
        <taxon>Tracheophyta</taxon>
        <taxon>Spermatophyta</taxon>
        <taxon>Magnoliopsida</taxon>
        <taxon>Liliopsida</taxon>
        <taxon>Asparagales</taxon>
        <taxon>Orchidaceae</taxon>
        <taxon>Vanilloideae</taxon>
        <taxon>Vanilleae</taxon>
        <taxon>Vanilla</taxon>
    </lineage>
</organism>
<keyword evidence="2 3" id="KW-0694">RNA-binding</keyword>
<dbReference type="SUPFAM" id="SSF54928">
    <property type="entry name" value="RNA-binding domain, RBD"/>
    <property type="match status" value="2"/>
</dbReference>
<dbReference type="AlphaFoldDB" id="A0A835UKR3"/>
<sequence>MESDTGKLFIGGISWETTEDRLRQYFKKFGEVMEVMIMKDRITGRGRGFGFLVFADSTVAERVITEKHLIDGRMVEAKKAVPKDYQHILNNRNNISSVQGSPCPGQTKKIFVGGLASTVTDAEFKRYFEQFGSITDVVVIYDHNTQKPRGFGFITFDVEDAVDKVLHKTFHELNGKMVEVKRAVPRELSPGPNMRLPTGAYNYALSRINGFLGGYSPTQGYNPSSIKGYGMRVDGRFGPLGSGGKGLPSFDPGYGVGMDFEPGLSPIYNGNSDFNGTVDYAWNLSPYHIGNSGRFGNPIGYGGISGSGSTFNTTTHNLWGNANLHCTMNPTGSNANMTPGSGSLAGFGNSDHNWGATSSSLAVHGLGSGSNFIFGNPNHGSDFYGGGSVYKDPTWQPVSSEFDGPSTFGYGLGLLQSNVSTKIDSTGYIGAYNVSNRQVNKGKKYLPLIRFQFSRKTLWWHILFLVTIQ</sequence>
<name>A0A835UKR3_VANPL</name>
<dbReference type="Proteomes" id="UP000636800">
    <property type="component" value="Chromosome 10"/>
</dbReference>
<feature type="domain" description="RRM" evidence="4">
    <location>
        <begin position="6"/>
        <end position="82"/>
    </location>
</feature>
<dbReference type="EMBL" id="JADCNL010000010">
    <property type="protein sequence ID" value="KAG0464320.1"/>
    <property type="molecule type" value="Genomic_DNA"/>
</dbReference>
<dbReference type="FunFam" id="3.30.70.330:FF:000102">
    <property type="entry name" value="Heterogeneous nuclear ribonucleoprotein 1"/>
    <property type="match status" value="1"/>
</dbReference>
<evidence type="ECO:0000256" key="2">
    <source>
        <dbReference type="ARBA" id="ARBA00022884"/>
    </source>
</evidence>
<comment type="caution">
    <text evidence="5">The sequence shown here is derived from an EMBL/GenBank/DDBJ whole genome shotgun (WGS) entry which is preliminary data.</text>
</comment>
<evidence type="ECO:0000256" key="1">
    <source>
        <dbReference type="ARBA" id="ARBA00022737"/>
    </source>
</evidence>
<keyword evidence="6" id="KW-1185">Reference proteome</keyword>
<dbReference type="InterPro" id="IPR035979">
    <property type="entry name" value="RBD_domain_sf"/>
</dbReference>
<keyword evidence="1" id="KW-0677">Repeat</keyword>
<dbReference type="CDD" id="cd12330">
    <property type="entry name" value="RRM2_Hrp1p"/>
    <property type="match status" value="1"/>
</dbReference>
<accession>A0A835UKR3</accession>
<evidence type="ECO:0000256" key="3">
    <source>
        <dbReference type="PROSITE-ProRule" id="PRU00176"/>
    </source>
</evidence>
<dbReference type="SMART" id="SM00360">
    <property type="entry name" value="RRM"/>
    <property type="match status" value="2"/>
</dbReference>
<evidence type="ECO:0000259" key="4">
    <source>
        <dbReference type="PROSITE" id="PS50102"/>
    </source>
</evidence>
<reference evidence="5 6" key="1">
    <citation type="journal article" date="2020" name="Nat. Food">
        <title>A phased Vanilla planifolia genome enables genetic improvement of flavour and production.</title>
        <authorList>
            <person name="Hasing T."/>
            <person name="Tang H."/>
            <person name="Brym M."/>
            <person name="Khazi F."/>
            <person name="Huang T."/>
            <person name="Chambers A.H."/>
        </authorList>
    </citation>
    <scope>NUCLEOTIDE SEQUENCE [LARGE SCALE GENOMIC DNA]</scope>
    <source>
        <tissue evidence="5">Leaf</tissue>
    </source>
</reference>